<accession>A0A0H4X3T6</accession>
<dbReference type="InterPro" id="IPR010160">
    <property type="entry name" value="CRISPR-assoc_prot_Cmr5"/>
</dbReference>
<dbReference type="OrthoDB" id="5382920at2"/>
<evidence type="ECO:0000313" key="7">
    <source>
        <dbReference type="Proteomes" id="UP000009026"/>
    </source>
</evidence>
<dbReference type="KEGG" id="mym:A176_007253"/>
<dbReference type="Pfam" id="PF09701">
    <property type="entry name" value="Cas_Cmr5"/>
    <property type="match status" value="1"/>
</dbReference>
<dbReference type="AlphaFoldDB" id="A0A0H4X3T6"/>
<dbReference type="STRING" id="1297742.A176_007253"/>
<proteinExistence type="inferred from homology"/>
<name>A0A0H4X3T6_9BACT</name>
<evidence type="ECO:0000256" key="4">
    <source>
        <dbReference type="ARBA" id="ARBA00023118"/>
    </source>
</evidence>
<keyword evidence="3" id="KW-0963">Cytoplasm</keyword>
<sequence length="133" mass="14834">MTARTREQQRALEVYARVRAVPSGLCAEYKPRVNGLGAAVLRDGLAAALSFLERERAKNEAARQLLKDLAFCLSHARLPGLTKPGLSDESLPEEVRRLELSEYMLATRESLRLLIWFRRAVQATFPAEVPGDA</sequence>
<dbReference type="EMBL" id="CP012109">
    <property type="protein sequence ID" value="AKQ70341.1"/>
    <property type="molecule type" value="Genomic_DNA"/>
</dbReference>
<keyword evidence="4" id="KW-0051">Antiviral defense</keyword>
<dbReference type="CDD" id="cd09749">
    <property type="entry name" value="Cmr5_III-B"/>
    <property type="match status" value="1"/>
</dbReference>
<dbReference type="Gene3D" id="1.10.520.30">
    <property type="entry name" value="AF1862-like domain"/>
    <property type="match status" value="1"/>
</dbReference>
<dbReference type="GO" id="GO:0051607">
    <property type="term" value="P:defense response to virus"/>
    <property type="evidence" value="ECO:0007669"/>
    <property type="project" value="UniProtKB-KW"/>
</dbReference>
<comment type="subcellular location">
    <subcellularLocation>
        <location evidence="1">Cytoplasm</location>
    </subcellularLocation>
</comment>
<dbReference type="eggNOG" id="COG3337">
    <property type="taxonomic scope" value="Bacteria"/>
</dbReference>
<evidence type="ECO:0000313" key="6">
    <source>
        <dbReference type="EMBL" id="AKQ70341.1"/>
    </source>
</evidence>
<dbReference type="GO" id="GO:0005737">
    <property type="term" value="C:cytoplasm"/>
    <property type="evidence" value="ECO:0007669"/>
    <property type="project" value="UniProtKB-SubCell"/>
</dbReference>
<dbReference type="Proteomes" id="UP000009026">
    <property type="component" value="Chromosome"/>
</dbReference>
<reference evidence="6 7" key="1">
    <citation type="journal article" date="2016" name="PLoS ONE">
        <title>Complete Genome Sequence and Comparative Genomics of a Novel Myxobacterium Myxococcus hansupus.</title>
        <authorList>
            <person name="Sharma G."/>
            <person name="Narwani T."/>
            <person name="Subramanian S."/>
        </authorList>
    </citation>
    <scope>NUCLEOTIDE SEQUENCE [LARGE SCALE GENOMIC DNA]</scope>
    <source>
        <strain evidence="7">mixupus</strain>
    </source>
</reference>
<keyword evidence="7" id="KW-1185">Reference proteome</keyword>
<evidence type="ECO:0000256" key="5">
    <source>
        <dbReference type="ARBA" id="ARBA00030001"/>
    </source>
</evidence>
<dbReference type="InterPro" id="IPR023101">
    <property type="entry name" value="AF1862-like_dom_sf"/>
</dbReference>
<evidence type="ECO:0000256" key="3">
    <source>
        <dbReference type="ARBA" id="ARBA00022490"/>
    </source>
</evidence>
<protein>
    <recommendedName>
        <fullName evidence="5">CRISPR type III-B/RAMP module-associated protein Cmr5</fullName>
    </recommendedName>
</protein>
<evidence type="ECO:0000256" key="1">
    <source>
        <dbReference type="ARBA" id="ARBA00004496"/>
    </source>
</evidence>
<organism evidence="6 7">
    <name type="scientific">Pseudomyxococcus hansupus</name>
    <dbReference type="NCBI Taxonomy" id="1297742"/>
    <lineage>
        <taxon>Bacteria</taxon>
        <taxon>Pseudomonadati</taxon>
        <taxon>Myxococcota</taxon>
        <taxon>Myxococcia</taxon>
        <taxon>Myxococcales</taxon>
        <taxon>Cystobacterineae</taxon>
        <taxon>Myxococcaceae</taxon>
        <taxon>Pseudomyxococcus</taxon>
    </lineage>
</organism>
<dbReference type="RefSeq" id="WP_002640006.1">
    <property type="nucleotide sequence ID" value="NZ_CP012109.1"/>
</dbReference>
<dbReference type="SUPFAM" id="SSF158568">
    <property type="entry name" value="AF1862-like"/>
    <property type="match status" value="1"/>
</dbReference>
<gene>
    <name evidence="6" type="ORF">A176_007253</name>
</gene>
<dbReference type="PATRIC" id="fig|1297742.4.peg.7372"/>
<comment type="similarity">
    <text evidence="2">Belongs to the CRISPR system Cmr5 family.</text>
</comment>
<evidence type="ECO:0000256" key="2">
    <source>
        <dbReference type="ARBA" id="ARBA00006161"/>
    </source>
</evidence>